<name>A0A1Q5UMG6_9EURO</name>
<dbReference type="STRING" id="1316194.A0A1Q5UMG6"/>
<dbReference type="OrthoDB" id="4349137at2759"/>
<protein>
    <submittedName>
        <fullName evidence="1">Uncharacterized protein</fullName>
    </submittedName>
</protein>
<evidence type="ECO:0000313" key="2">
    <source>
        <dbReference type="Proteomes" id="UP000186955"/>
    </source>
</evidence>
<evidence type="ECO:0000313" key="1">
    <source>
        <dbReference type="EMBL" id="OKP13644.1"/>
    </source>
</evidence>
<dbReference type="AlphaFoldDB" id="A0A1Q5UMG6"/>
<sequence length="133" mass="14256">MDSKLVNLSNGPGYALWYGKQASLETNLVIVEAKQKDNLGAAEPQVLAYIGLVHSGRLEQGKQDTTVYGIASDSSTFVFYRISEGSKWCNKPKIWGQSKAGNLNIIGCLGSIFSEASALRAIPDGLEKPPAPV</sequence>
<dbReference type="Proteomes" id="UP000186955">
    <property type="component" value="Unassembled WGS sequence"/>
</dbReference>
<organism evidence="1 2">
    <name type="scientific">Penicillium subrubescens</name>
    <dbReference type="NCBI Taxonomy" id="1316194"/>
    <lineage>
        <taxon>Eukaryota</taxon>
        <taxon>Fungi</taxon>
        <taxon>Dikarya</taxon>
        <taxon>Ascomycota</taxon>
        <taxon>Pezizomycotina</taxon>
        <taxon>Eurotiomycetes</taxon>
        <taxon>Eurotiomycetidae</taxon>
        <taxon>Eurotiales</taxon>
        <taxon>Aspergillaceae</taxon>
        <taxon>Penicillium</taxon>
    </lineage>
</organism>
<accession>A0A1Q5UMG6</accession>
<gene>
    <name evidence="1" type="ORF">PENSUB_835</name>
</gene>
<proteinExistence type="predicted"/>
<reference evidence="1 2" key="1">
    <citation type="submission" date="2016-10" db="EMBL/GenBank/DDBJ databases">
        <title>Genome sequence of the ascomycete fungus Penicillium subrubescens.</title>
        <authorList>
            <person name="De Vries R.P."/>
            <person name="Peng M."/>
            <person name="Dilokpimol A."/>
            <person name="Hilden K."/>
            <person name="Makela M.R."/>
            <person name="Grigoriev I."/>
            <person name="Riley R."/>
            <person name="Granchi Z."/>
        </authorList>
    </citation>
    <scope>NUCLEOTIDE SEQUENCE [LARGE SCALE GENOMIC DNA]</scope>
    <source>
        <strain evidence="1 2">CBS 132785</strain>
    </source>
</reference>
<dbReference type="EMBL" id="MNBE01000128">
    <property type="protein sequence ID" value="OKP13644.1"/>
    <property type="molecule type" value="Genomic_DNA"/>
</dbReference>
<comment type="caution">
    <text evidence="1">The sequence shown here is derived from an EMBL/GenBank/DDBJ whole genome shotgun (WGS) entry which is preliminary data.</text>
</comment>
<keyword evidence="2" id="KW-1185">Reference proteome</keyword>